<keyword evidence="1" id="KW-1015">Disulfide bond</keyword>
<dbReference type="PROSITE" id="PS00615">
    <property type="entry name" value="C_TYPE_LECTIN_1"/>
    <property type="match status" value="1"/>
</dbReference>
<evidence type="ECO:0000313" key="3">
    <source>
        <dbReference type="Ensembl" id="ENSCVAP00000017133.1"/>
    </source>
</evidence>
<evidence type="ECO:0000313" key="4">
    <source>
        <dbReference type="Proteomes" id="UP000265020"/>
    </source>
</evidence>
<protein>
    <recommendedName>
        <fullName evidence="2">C-type lectin domain-containing protein</fullName>
    </recommendedName>
</protein>
<dbReference type="InterPro" id="IPR016186">
    <property type="entry name" value="C-type_lectin-like/link_sf"/>
</dbReference>
<sequence length="233" mass="26759">MGYEKASGLFSFFSDCLGLSTTISRHYYFFSQPSTWSDAQTFCRQKHTDLATIENSKELDLLYKTLLSAGHSSDVWIGLYNEIDWKWSDGYTGTGTDYRQWKTFLSCEKQLPFYYFVNQSLNWTEAQTYCRQKHTDLASILNSEQQNQLIDTLTSAGQSSDVWIGLFSKIHWKWSDGYTGSGADYRCWSTSNPPGFSHSDELCVVSYQSGTWFDARCSNNRPFLCCNGKNDKL</sequence>
<dbReference type="SUPFAM" id="SSF56436">
    <property type="entry name" value="C-type lectin-like"/>
    <property type="match status" value="2"/>
</dbReference>
<evidence type="ECO:0000256" key="1">
    <source>
        <dbReference type="ARBA" id="ARBA00023157"/>
    </source>
</evidence>
<dbReference type="InterPro" id="IPR016187">
    <property type="entry name" value="CTDL_fold"/>
</dbReference>
<organism evidence="3 4">
    <name type="scientific">Cyprinodon variegatus</name>
    <name type="common">Sheepshead minnow</name>
    <dbReference type="NCBI Taxonomy" id="28743"/>
    <lineage>
        <taxon>Eukaryota</taxon>
        <taxon>Metazoa</taxon>
        <taxon>Chordata</taxon>
        <taxon>Craniata</taxon>
        <taxon>Vertebrata</taxon>
        <taxon>Euteleostomi</taxon>
        <taxon>Actinopterygii</taxon>
        <taxon>Neopterygii</taxon>
        <taxon>Teleostei</taxon>
        <taxon>Neoteleostei</taxon>
        <taxon>Acanthomorphata</taxon>
        <taxon>Ovalentaria</taxon>
        <taxon>Atherinomorphae</taxon>
        <taxon>Cyprinodontiformes</taxon>
        <taxon>Cyprinodontidae</taxon>
        <taxon>Cyprinodon</taxon>
    </lineage>
</organism>
<dbReference type="InterPro" id="IPR018378">
    <property type="entry name" value="C-type_lectin_CS"/>
</dbReference>
<reference evidence="3" key="2">
    <citation type="submission" date="2025-09" db="UniProtKB">
        <authorList>
            <consortium name="Ensembl"/>
        </authorList>
    </citation>
    <scope>IDENTIFICATION</scope>
</reference>
<dbReference type="PROSITE" id="PS50041">
    <property type="entry name" value="C_TYPE_LECTIN_2"/>
    <property type="match status" value="2"/>
</dbReference>
<dbReference type="OMA" id="TISRHYY"/>
<dbReference type="Gene3D" id="3.10.100.10">
    <property type="entry name" value="Mannose-Binding Protein A, subunit A"/>
    <property type="match status" value="2"/>
</dbReference>
<dbReference type="SMART" id="SM00034">
    <property type="entry name" value="CLECT"/>
    <property type="match status" value="2"/>
</dbReference>
<dbReference type="Proteomes" id="UP000265020">
    <property type="component" value="Unassembled WGS sequence"/>
</dbReference>
<proteinExistence type="predicted"/>
<feature type="domain" description="C-type lectin" evidence="2">
    <location>
        <begin position="114"/>
        <end position="226"/>
    </location>
</feature>
<dbReference type="GeneTree" id="ENSGT01100000263473"/>
<reference evidence="3" key="1">
    <citation type="submission" date="2025-08" db="UniProtKB">
        <authorList>
            <consortium name="Ensembl"/>
        </authorList>
    </citation>
    <scope>IDENTIFICATION</scope>
</reference>
<dbReference type="Ensembl" id="ENSCVAT00000025700.1">
    <property type="protein sequence ID" value="ENSCVAP00000017133.1"/>
    <property type="gene ID" value="ENSCVAG00000020198.1"/>
</dbReference>
<dbReference type="InterPro" id="IPR001304">
    <property type="entry name" value="C-type_lectin-like"/>
</dbReference>
<dbReference type="Pfam" id="PF00059">
    <property type="entry name" value="Lectin_C"/>
    <property type="match status" value="2"/>
</dbReference>
<dbReference type="PANTHER" id="PTHR45784:SF3">
    <property type="entry name" value="C-TYPE LECTIN DOMAIN FAMILY 4 MEMBER K-LIKE-RELATED"/>
    <property type="match status" value="1"/>
</dbReference>
<dbReference type="AlphaFoldDB" id="A0A3Q2DE14"/>
<keyword evidence="4" id="KW-1185">Reference proteome</keyword>
<dbReference type="PANTHER" id="PTHR45784">
    <property type="entry name" value="C-TYPE LECTIN DOMAIN FAMILY 20 MEMBER A-RELATED"/>
    <property type="match status" value="1"/>
</dbReference>
<evidence type="ECO:0000259" key="2">
    <source>
        <dbReference type="PROSITE" id="PS50041"/>
    </source>
</evidence>
<name>A0A3Q2DE14_CYPVA</name>
<feature type="domain" description="C-type lectin" evidence="2">
    <location>
        <begin position="27"/>
        <end position="107"/>
    </location>
</feature>
<accession>A0A3Q2DE14</accession>